<keyword evidence="2" id="KW-0812">Transmembrane</keyword>
<keyword evidence="4" id="KW-1185">Reference proteome</keyword>
<keyword evidence="2" id="KW-0472">Membrane</keyword>
<dbReference type="AlphaFoldDB" id="A0A448Z2X8"/>
<dbReference type="OrthoDB" id="10557825at2759"/>
<proteinExistence type="predicted"/>
<evidence type="ECO:0000256" key="2">
    <source>
        <dbReference type="SAM" id="Phobius"/>
    </source>
</evidence>
<reference evidence="3 4" key="1">
    <citation type="submission" date="2019-01" db="EMBL/GenBank/DDBJ databases">
        <authorList>
            <person name="Ferrante I. M."/>
        </authorList>
    </citation>
    <scope>NUCLEOTIDE SEQUENCE [LARGE SCALE GENOMIC DNA]</scope>
    <source>
        <strain evidence="3 4">B856</strain>
    </source>
</reference>
<evidence type="ECO:0000256" key="1">
    <source>
        <dbReference type="SAM" id="MobiDB-lite"/>
    </source>
</evidence>
<gene>
    <name evidence="3" type="ORF">PSNMU_V1.4_AUG-EV-PASAV3_0031090</name>
</gene>
<keyword evidence="2" id="KW-1133">Transmembrane helix</keyword>
<organism evidence="3 4">
    <name type="scientific">Pseudo-nitzschia multistriata</name>
    <dbReference type="NCBI Taxonomy" id="183589"/>
    <lineage>
        <taxon>Eukaryota</taxon>
        <taxon>Sar</taxon>
        <taxon>Stramenopiles</taxon>
        <taxon>Ochrophyta</taxon>
        <taxon>Bacillariophyta</taxon>
        <taxon>Bacillariophyceae</taxon>
        <taxon>Bacillariophycidae</taxon>
        <taxon>Bacillariales</taxon>
        <taxon>Bacillariaceae</taxon>
        <taxon>Pseudo-nitzschia</taxon>
    </lineage>
</organism>
<protein>
    <submittedName>
        <fullName evidence="3">Uncharacterized protein</fullName>
    </submittedName>
</protein>
<sequence length="238" mass="27073">MGLPRVRKKIGRKSHPSKKRMVSLSSVILFVLVALVCFYVLMMCLIANHTKSIAAPGESSTAKRKGDAKHHIPDQQKNPHKNKGDRVLTAFVEPIDRSQWQQKPLPKRTSTAKDLKAKRFPKVNSCSNLIEQWPADEYPDEDPFLPWIHDVFPSHDGKVIQIVAQNRRRCNTGKSPENKEIHWKRGPQLSLFQNVAVKRNSSPQNHSIRYTNGELITSYPKSKIRVGGRIFQSASHLC</sequence>
<feature type="region of interest" description="Disordered" evidence="1">
    <location>
        <begin position="56"/>
        <end position="85"/>
    </location>
</feature>
<name>A0A448Z2X8_9STRA</name>
<dbReference type="EMBL" id="CAACVS010000086">
    <property type="protein sequence ID" value="VEU36354.1"/>
    <property type="molecule type" value="Genomic_DNA"/>
</dbReference>
<accession>A0A448Z2X8</accession>
<evidence type="ECO:0000313" key="4">
    <source>
        <dbReference type="Proteomes" id="UP000291116"/>
    </source>
</evidence>
<evidence type="ECO:0000313" key="3">
    <source>
        <dbReference type="EMBL" id="VEU36354.1"/>
    </source>
</evidence>
<feature type="transmembrane region" description="Helical" evidence="2">
    <location>
        <begin position="21"/>
        <end position="42"/>
    </location>
</feature>
<dbReference type="Proteomes" id="UP000291116">
    <property type="component" value="Unassembled WGS sequence"/>
</dbReference>